<feature type="chain" id="PRO_5017583847" description="DUF3299 domain-containing protein" evidence="1">
    <location>
        <begin position="29"/>
        <end position="201"/>
    </location>
</feature>
<dbReference type="EMBL" id="QVEP01000031">
    <property type="protein sequence ID" value="RGB78280.1"/>
    <property type="molecule type" value="Genomic_DNA"/>
</dbReference>
<dbReference type="AlphaFoldDB" id="A0A3E2TMY1"/>
<reference evidence="2 3" key="1">
    <citation type="submission" date="2018-08" db="EMBL/GenBank/DDBJ databases">
        <title>A genome reference for cultivated species of the human gut microbiota.</title>
        <authorList>
            <person name="Zou Y."/>
            <person name="Xue W."/>
            <person name="Luo G."/>
        </authorList>
    </citation>
    <scope>NUCLEOTIDE SEQUENCE [LARGE SCALE GENOMIC DNA]</scope>
    <source>
        <strain evidence="2 3">AF45-17</strain>
    </source>
</reference>
<protein>
    <recommendedName>
        <fullName evidence="4">DUF3299 domain-containing protein</fullName>
    </recommendedName>
</protein>
<evidence type="ECO:0008006" key="4">
    <source>
        <dbReference type="Google" id="ProtNLM"/>
    </source>
</evidence>
<evidence type="ECO:0000313" key="3">
    <source>
        <dbReference type="Proteomes" id="UP000260773"/>
    </source>
</evidence>
<accession>A0A3E2TMY1</accession>
<evidence type="ECO:0000256" key="1">
    <source>
        <dbReference type="SAM" id="SignalP"/>
    </source>
</evidence>
<organism evidence="2 3">
    <name type="scientific">Coprococcus catus</name>
    <dbReference type="NCBI Taxonomy" id="116085"/>
    <lineage>
        <taxon>Bacteria</taxon>
        <taxon>Bacillati</taxon>
        <taxon>Bacillota</taxon>
        <taxon>Clostridia</taxon>
        <taxon>Lachnospirales</taxon>
        <taxon>Lachnospiraceae</taxon>
        <taxon>Coprococcus</taxon>
    </lineage>
</organism>
<gene>
    <name evidence="2" type="ORF">DW070_11725</name>
</gene>
<dbReference type="PROSITE" id="PS51257">
    <property type="entry name" value="PROKAR_LIPOPROTEIN"/>
    <property type="match status" value="1"/>
</dbReference>
<sequence length="201" mass="21978">MKKKLLFCICFFVLLSAGCSHSSAPESAADHAVSETDTITISTSSDTIAVQEEQTYNQLEDTASDTSQSSQTIAASEDSDVDYDLTTMDSDMVYATVFQITSHPEDYVGKTFQIEGIFSSSYADTLDRYFYYCIIKDALACCAQGLEFVLSDSEELSPEDYPAEGTEIIVRGTLEAYTEPGFSVSYGRLVDASYTLVSSEP</sequence>
<comment type="caution">
    <text evidence="2">The sequence shown here is derived from an EMBL/GenBank/DDBJ whole genome shotgun (WGS) entry which is preliminary data.</text>
</comment>
<feature type="signal peptide" evidence="1">
    <location>
        <begin position="1"/>
        <end position="28"/>
    </location>
</feature>
<proteinExistence type="predicted"/>
<keyword evidence="1" id="KW-0732">Signal</keyword>
<dbReference type="Proteomes" id="UP000260773">
    <property type="component" value="Unassembled WGS sequence"/>
</dbReference>
<name>A0A3E2TMY1_9FIRM</name>
<evidence type="ECO:0000313" key="2">
    <source>
        <dbReference type="EMBL" id="RGB78280.1"/>
    </source>
</evidence>